<dbReference type="Gene3D" id="3.40.50.720">
    <property type="entry name" value="NAD(P)-binding Rossmann-like Domain"/>
    <property type="match status" value="1"/>
</dbReference>
<dbReference type="InterPro" id="IPR036291">
    <property type="entry name" value="NAD(P)-bd_dom_sf"/>
</dbReference>
<dbReference type="GO" id="GO:0016491">
    <property type="term" value="F:oxidoreductase activity"/>
    <property type="evidence" value="ECO:0007669"/>
    <property type="project" value="UniProtKB-KW"/>
</dbReference>
<sequence>MKSLENKNIIVTGGGRGIGEATCKLLANEGANVVITCRTEEEGNSVEKNILNSGGSAKFIAHDVTSEESWKNTIGVTLETFKRLDSVVNNAGSFISESITDCRLEDFQDVIRTSLNGSFLGLKYGTQAIRNHGEGGSIVMMSSILAKVGAMNLSALSAAHGGVNLLAKAGACELGPEKIRVNSIHPGLVDTYSENSFDDKEFIKNNIPFNRMATPEEVAETVRFLVSDESIFMTGAELTIDGGMIAK</sequence>
<dbReference type="SUPFAM" id="SSF51735">
    <property type="entry name" value="NAD(P)-binding Rossmann-fold domains"/>
    <property type="match status" value="1"/>
</dbReference>
<dbReference type="AlphaFoldDB" id="A0A381SQI5"/>
<dbReference type="PANTHER" id="PTHR24321">
    <property type="entry name" value="DEHYDROGENASES, SHORT CHAIN"/>
    <property type="match status" value="1"/>
</dbReference>
<evidence type="ECO:0000256" key="2">
    <source>
        <dbReference type="ARBA" id="ARBA00023002"/>
    </source>
</evidence>
<dbReference type="PANTHER" id="PTHR24321:SF8">
    <property type="entry name" value="ESTRADIOL 17-BETA-DEHYDROGENASE 8-RELATED"/>
    <property type="match status" value="1"/>
</dbReference>
<dbReference type="EMBL" id="UINC01003430">
    <property type="protein sequence ID" value="SVA06256.1"/>
    <property type="molecule type" value="Genomic_DNA"/>
</dbReference>
<dbReference type="InterPro" id="IPR002347">
    <property type="entry name" value="SDR_fam"/>
</dbReference>
<keyword evidence="2" id="KW-0560">Oxidoreductase</keyword>
<organism evidence="3">
    <name type="scientific">marine metagenome</name>
    <dbReference type="NCBI Taxonomy" id="408172"/>
    <lineage>
        <taxon>unclassified sequences</taxon>
        <taxon>metagenomes</taxon>
        <taxon>ecological metagenomes</taxon>
    </lineage>
</organism>
<name>A0A381SQI5_9ZZZZ</name>
<comment type="similarity">
    <text evidence="1">Belongs to the short-chain dehydrogenases/reductases (SDR) family.</text>
</comment>
<dbReference type="Pfam" id="PF13561">
    <property type="entry name" value="adh_short_C2"/>
    <property type="match status" value="1"/>
</dbReference>
<gene>
    <name evidence="3" type="ORF">METZ01_LOCUS59110</name>
</gene>
<proteinExistence type="inferred from homology"/>
<dbReference type="PRINTS" id="PR00081">
    <property type="entry name" value="GDHRDH"/>
</dbReference>
<accession>A0A381SQI5</accession>
<evidence type="ECO:0000313" key="3">
    <source>
        <dbReference type="EMBL" id="SVA06256.1"/>
    </source>
</evidence>
<protein>
    <submittedName>
        <fullName evidence="3">Uncharacterized protein</fullName>
    </submittedName>
</protein>
<dbReference type="FunFam" id="3.40.50.720:FF:000084">
    <property type="entry name" value="Short-chain dehydrogenase reductase"/>
    <property type="match status" value="1"/>
</dbReference>
<evidence type="ECO:0000256" key="1">
    <source>
        <dbReference type="ARBA" id="ARBA00006484"/>
    </source>
</evidence>
<reference evidence="3" key="1">
    <citation type="submission" date="2018-05" db="EMBL/GenBank/DDBJ databases">
        <authorList>
            <person name="Lanie J.A."/>
            <person name="Ng W.-L."/>
            <person name="Kazmierczak K.M."/>
            <person name="Andrzejewski T.M."/>
            <person name="Davidsen T.M."/>
            <person name="Wayne K.J."/>
            <person name="Tettelin H."/>
            <person name="Glass J.I."/>
            <person name="Rusch D."/>
            <person name="Podicherti R."/>
            <person name="Tsui H.-C.T."/>
            <person name="Winkler M.E."/>
        </authorList>
    </citation>
    <scope>NUCLEOTIDE SEQUENCE</scope>
</reference>